<dbReference type="EMBL" id="JACSRA010000030">
    <property type="protein sequence ID" value="MBD7912864.1"/>
    <property type="molecule type" value="Genomic_DNA"/>
</dbReference>
<reference evidence="2 3" key="1">
    <citation type="submission" date="2020-08" db="EMBL/GenBank/DDBJ databases">
        <title>A Genomic Blueprint of the Chicken Gut Microbiome.</title>
        <authorList>
            <person name="Gilroy R."/>
            <person name="Ravi A."/>
            <person name="Getino M."/>
            <person name="Pursley I."/>
            <person name="Horton D.L."/>
            <person name="Alikhan N.-F."/>
            <person name="Baker D."/>
            <person name="Gharbi K."/>
            <person name="Hall N."/>
            <person name="Watson M."/>
            <person name="Adriaenssens E.M."/>
            <person name="Foster-Nyarko E."/>
            <person name="Jarju S."/>
            <person name="Secka A."/>
            <person name="Antonio M."/>
            <person name="Oren A."/>
            <person name="Chaudhuri R."/>
            <person name="La Ragione R.M."/>
            <person name="Hildebrand F."/>
            <person name="Pallen M.J."/>
        </authorList>
    </citation>
    <scope>NUCLEOTIDE SEQUENCE [LARGE SCALE GENOMIC DNA]</scope>
    <source>
        <strain evidence="2 3">Sa3CVN1</strain>
    </source>
</reference>
<dbReference type="RefSeq" id="WP_191769768.1">
    <property type="nucleotide sequence ID" value="NZ_JACSRA010000030.1"/>
</dbReference>
<proteinExistence type="predicted"/>
<feature type="transmembrane region" description="Helical" evidence="1">
    <location>
        <begin position="12"/>
        <end position="33"/>
    </location>
</feature>
<comment type="caution">
    <text evidence="2">The sequence shown here is derived from an EMBL/GenBank/DDBJ whole genome shotgun (WGS) entry which is preliminary data.</text>
</comment>
<accession>A0ABR8PXK0</accession>
<evidence type="ECO:0000256" key="1">
    <source>
        <dbReference type="SAM" id="Phobius"/>
    </source>
</evidence>
<keyword evidence="1" id="KW-1133">Transmembrane helix</keyword>
<dbReference type="Proteomes" id="UP000627781">
    <property type="component" value="Unassembled WGS sequence"/>
</dbReference>
<organism evidence="2 3">
    <name type="scientific">Clostridium cibarium</name>
    <dbReference type="NCBI Taxonomy" id="2762247"/>
    <lineage>
        <taxon>Bacteria</taxon>
        <taxon>Bacillati</taxon>
        <taxon>Bacillota</taxon>
        <taxon>Clostridia</taxon>
        <taxon>Eubacteriales</taxon>
        <taxon>Clostridiaceae</taxon>
        <taxon>Clostridium</taxon>
    </lineage>
</organism>
<evidence type="ECO:0000313" key="3">
    <source>
        <dbReference type="Proteomes" id="UP000627781"/>
    </source>
</evidence>
<keyword evidence="1" id="KW-0472">Membrane</keyword>
<keyword evidence="3" id="KW-1185">Reference proteome</keyword>
<sequence>MKNSDDEKALQLIILLNMESLGATIGIIGYFFIIKAAQIGIYEEIAKIKDYDIDIKEINLIQEKLSALGEFFLLIGNSILYLVAASELDLEMAYNNSRDTYKSLEPQLNIAFGYFSNVISDLIKVIGAQQRVNEGGEEITIL</sequence>
<evidence type="ECO:0000313" key="2">
    <source>
        <dbReference type="EMBL" id="MBD7912864.1"/>
    </source>
</evidence>
<name>A0ABR8PXK0_9CLOT</name>
<gene>
    <name evidence="2" type="ORF">H9661_16050</name>
</gene>
<protein>
    <submittedName>
        <fullName evidence="2">Uncharacterized protein</fullName>
    </submittedName>
</protein>
<keyword evidence="1" id="KW-0812">Transmembrane</keyword>